<dbReference type="AlphaFoldDB" id="A0A835XLT4"/>
<organism evidence="2 3">
    <name type="scientific">Edaphochlamys debaryana</name>
    <dbReference type="NCBI Taxonomy" id="47281"/>
    <lineage>
        <taxon>Eukaryota</taxon>
        <taxon>Viridiplantae</taxon>
        <taxon>Chlorophyta</taxon>
        <taxon>core chlorophytes</taxon>
        <taxon>Chlorophyceae</taxon>
        <taxon>CS clade</taxon>
        <taxon>Chlamydomonadales</taxon>
        <taxon>Chlamydomonadales incertae sedis</taxon>
        <taxon>Edaphochlamys</taxon>
    </lineage>
</organism>
<evidence type="ECO:0000313" key="3">
    <source>
        <dbReference type="Proteomes" id="UP000612055"/>
    </source>
</evidence>
<gene>
    <name evidence="2" type="ORF">HYH03_014165</name>
</gene>
<dbReference type="Proteomes" id="UP000612055">
    <property type="component" value="Unassembled WGS sequence"/>
</dbReference>
<protein>
    <submittedName>
        <fullName evidence="2">Uncharacterized protein</fullName>
    </submittedName>
</protein>
<keyword evidence="3" id="KW-1185">Reference proteome</keyword>
<proteinExistence type="predicted"/>
<name>A0A835XLT4_9CHLO</name>
<dbReference type="OrthoDB" id="440755at2759"/>
<accession>A0A835XLT4</accession>
<feature type="signal peptide" evidence="1">
    <location>
        <begin position="1"/>
        <end position="30"/>
    </location>
</feature>
<evidence type="ECO:0000256" key="1">
    <source>
        <dbReference type="SAM" id="SignalP"/>
    </source>
</evidence>
<evidence type="ECO:0000313" key="2">
    <source>
        <dbReference type="EMBL" id="KAG2487187.1"/>
    </source>
</evidence>
<reference evidence="2" key="1">
    <citation type="journal article" date="2020" name="bioRxiv">
        <title>Comparative genomics of Chlamydomonas.</title>
        <authorList>
            <person name="Craig R.J."/>
            <person name="Hasan A.R."/>
            <person name="Ness R.W."/>
            <person name="Keightley P.D."/>
        </authorList>
    </citation>
    <scope>NUCLEOTIDE SEQUENCE</scope>
    <source>
        <strain evidence="2">CCAP 11/70</strain>
    </source>
</reference>
<comment type="caution">
    <text evidence="2">The sequence shown here is derived from an EMBL/GenBank/DDBJ whole genome shotgun (WGS) entry which is preliminary data.</text>
</comment>
<sequence length="435" mass="47782">MARGGIPGQRSWLLAATALVVTLLHGRATAAPEDVEVSWIARQLQPAYNPSLVVYGGKYLSALKRTTFRKGKGKTFWVNHLHLCVGSLGKLEDLRCQPFNPWTEPYLECEFDTRVRGGKTDTTGLGDVKVWVWPGKGAFTIFGRKPEREPGAGQYCTSQVVYDQWLVQVRAEPSAGDWRLAAPLRLRIAGGYEYPKEATFVMEKNWMPWVYKHANGTEALHVTHMVNPHRILDCGPSGACHVVAETQGRPELFARFGNHEPHGGPPVVHVDGKLTKDGKPYYMGIMHHIEILSGSAVQALYGKGADGGGGGGGKKKSKGLKDKKIKLYRHFVYKFQPEPPFAITEISDELNLTFYRHDKHISKRFIIYVAGFHMTEDGVVRISYGSGDRAARVMTLPLSDLEATFTGKIAFLQHDGLVANANGTTTAAAAGGGGR</sequence>
<feature type="chain" id="PRO_5032439771" evidence="1">
    <location>
        <begin position="31"/>
        <end position="435"/>
    </location>
</feature>
<keyword evidence="1" id="KW-0732">Signal</keyword>
<dbReference type="EMBL" id="JAEHOE010000100">
    <property type="protein sequence ID" value="KAG2487187.1"/>
    <property type="molecule type" value="Genomic_DNA"/>
</dbReference>